<name>A0AAN8H9Z2_9TELE</name>
<evidence type="ECO:0000313" key="3">
    <source>
        <dbReference type="Proteomes" id="UP001335648"/>
    </source>
</evidence>
<feature type="compositionally biased region" description="Basic residues" evidence="1">
    <location>
        <begin position="87"/>
        <end position="96"/>
    </location>
</feature>
<feature type="compositionally biased region" description="Pro residues" evidence="1">
    <location>
        <begin position="121"/>
        <end position="136"/>
    </location>
</feature>
<dbReference type="Proteomes" id="UP001335648">
    <property type="component" value="Unassembled WGS sequence"/>
</dbReference>
<organism evidence="2 3">
    <name type="scientific">Champsocephalus esox</name>
    <name type="common">pike icefish</name>
    <dbReference type="NCBI Taxonomy" id="159716"/>
    <lineage>
        <taxon>Eukaryota</taxon>
        <taxon>Metazoa</taxon>
        <taxon>Chordata</taxon>
        <taxon>Craniata</taxon>
        <taxon>Vertebrata</taxon>
        <taxon>Euteleostomi</taxon>
        <taxon>Actinopterygii</taxon>
        <taxon>Neopterygii</taxon>
        <taxon>Teleostei</taxon>
        <taxon>Neoteleostei</taxon>
        <taxon>Acanthomorphata</taxon>
        <taxon>Eupercaria</taxon>
        <taxon>Perciformes</taxon>
        <taxon>Notothenioidei</taxon>
        <taxon>Channichthyidae</taxon>
        <taxon>Champsocephalus</taxon>
    </lineage>
</organism>
<reference evidence="2 3" key="1">
    <citation type="journal article" date="2023" name="Mol. Biol. Evol.">
        <title>Genomics of Secondarily Temperate Adaptation in the Only Non-Antarctic Icefish.</title>
        <authorList>
            <person name="Rivera-Colon A.G."/>
            <person name="Rayamajhi N."/>
            <person name="Minhas B.F."/>
            <person name="Madrigal G."/>
            <person name="Bilyk K.T."/>
            <person name="Yoon V."/>
            <person name="Hune M."/>
            <person name="Gregory S."/>
            <person name="Cheng C.H.C."/>
            <person name="Catchen J.M."/>
        </authorList>
    </citation>
    <scope>NUCLEOTIDE SEQUENCE [LARGE SCALE GENOMIC DNA]</scope>
    <source>
        <strain evidence="2">JC2023a</strain>
    </source>
</reference>
<gene>
    <name evidence="2" type="ORF">CesoFtcFv8_005685</name>
</gene>
<feature type="compositionally biased region" description="Pro residues" evidence="1">
    <location>
        <begin position="22"/>
        <end position="34"/>
    </location>
</feature>
<sequence length="304" mass="32413">MRGGDGHARASRPGTPRTPRSVPHPPRCTYPPRLPLHSFPTTHGPYPLRIGRHHPLLPSGTPASMCHLRTASSVPPRATRAGLARPSPRRGPHRVHPPPPFTPCTLFPPVQTQDDSLPEPLTHPPPSRNTYVPPPLSGSSPLQPTPPPRSPAPTQPSSHPPRLRNTAEPQPHIELYPPPLTATRIIRLRQKPGPPLRPTGPPASDPLAPAPHPFPPAPPGHPTGPPTKFAAPTPSTPHPLTHAAVADPPPPSPLNSTPLRTTDPPPLPGPAPRSAAREPAPYPRHPPTPPRSPDPCTVPCPRVR</sequence>
<keyword evidence="3" id="KW-1185">Reference proteome</keyword>
<protein>
    <submittedName>
        <fullName evidence="2">Uncharacterized protein</fullName>
    </submittedName>
</protein>
<feature type="region of interest" description="Disordered" evidence="1">
    <location>
        <begin position="1"/>
        <end position="304"/>
    </location>
</feature>
<feature type="compositionally biased region" description="Pro residues" evidence="1">
    <location>
        <begin position="280"/>
        <end position="298"/>
    </location>
</feature>
<proteinExistence type="predicted"/>
<evidence type="ECO:0000313" key="2">
    <source>
        <dbReference type="EMBL" id="KAK5907881.1"/>
    </source>
</evidence>
<comment type="caution">
    <text evidence="2">The sequence shown here is derived from an EMBL/GenBank/DDBJ whole genome shotgun (WGS) entry which is preliminary data.</text>
</comment>
<evidence type="ECO:0000256" key="1">
    <source>
        <dbReference type="SAM" id="MobiDB-lite"/>
    </source>
</evidence>
<dbReference type="EMBL" id="JAULUE010002049">
    <property type="protein sequence ID" value="KAK5907881.1"/>
    <property type="molecule type" value="Genomic_DNA"/>
</dbReference>
<feature type="compositionally biased region" description="Pro residues" evidence="1">
    <location>
        <begin position="143"/>
        <end position="154"/>
    </location>
</feature>
<feature type="compositionally biased region" description="Pro residues" evidence="1">
    <location>
        <begin position="192"/>
        <end position="225"/>
    </location>
</feature>
<dbReference type="AlphaFoldDB" id="A0AAN8H9Z2"/>
<accession>A0AAN8H9Z2</accession>